<protein>
    <submittedName>
        <fullName evidence="1">Uncharacterized protein</fullName>
    </submittedName>
</protein>
<dbReference type="EMBL" id="MHCX01000031">
    <property type="protein sequence ID" value="OGY29273.1"/>
    <property type="molecule type" value="Genomic_DNA"/>
</dbReference>
<sequence>MSVQPITDEELIAFLIEERAQGYASGRDKQPGLFPGSKTFGVYVSESGRLSALDTYWGRKLAAGFYLICTEQIEQPVGQPYMLIQYGGGCRVTLSQNFVGEVNSFLQRALKALVRTARLPSDKEFVSYTEDDCPFIYFGKGYGDVSNLEWTEVIVRKDTLLNERWFSLFNLVEGSDVVFNIWSLFGVCVPENTDVLFYHVVKHFLLR</sequence>
<evidence type="ECO:0000313" key="2">
    <source>
        <dbReference type="Proteomes" id="UP000177821"/>
    </source>
</evidence>
<evidence type="ECO:0000313" key="1">
    <source>
        <dbReference type="EMBL" id="OGY29273.1"/>
    </source>
</evidence>
<dbReference type="Proteomes" id="UP000177821">
    <property type="component" value="Unassembled WGS sequence"/>
</dbReference>
<proteinExistence type="predicted"/>
<name>A0A1G1WNL0_9BACT</name>
<accession>A0A1G1WNL0</accession>
<organism evidence="1 2">
    <name type="scientific">Candidatus Woykebacteria bacterium RIFCSPHIGHO2_02_FULL_43_16b</name>
    <dbReference type="NCBI Taxonomy" id="1802601"/>
    <lineage>
        <taxon>Bacteria</taxon>
        <taxon>Candidatus Woykeibacteriota</taxon>
    </lineage>
</organism>
<gene>
    <name evidence="1" type="ORF">A3J50_03655</name>
</gene>
<dbReference type="AlphaFoldDB" id="A0A1G1WNL0"/>
<reference evidence="1 2" key="1">
    <citation type="journal article" date="2016" name="Nat. Commun.">
        <title>Thousands of microbial genomes shed light on interconnected biogeochemical processes in an aquifer system.</title>
        <authorList>
            <person name="Anantharaman K."/>
            <person name="Brown C.T."/>
            <person name="Hug L.A."/>
            <person name="Sharon I."/>
            <person name="Castelle C.J."/>
            <person name="Probst A.J."/>
            <person name="Thomas B.C."/>
            <person name="Singh A."/>
            <person name="Wilkins M.J."/>
            <person name="Karaoz U."/>
            <person name="Brodie E.L."/>
            <person name="Williams K.H."/>
            <person name="Hubbard S.S."/>
            <person name="Banfield J.F."/>
        </authorList>
    </citation>
    <scope>NUCLEOTIDE SEQUENCE [LARGE SCALE GENOMIC DNA]</scope>
</reference>
<comment type="caution">
    <text evidence="1">The sequence shown here is derived from an EMBL/GenBank/DDBJ whole genome shotgun (WGS) entry which is preliminary data.</text>
</comment>